<evidence type="ECO:0000313" key="16">
    <source>
        <dbReference type="Proteomes" id="UP000053815"/>
    </source>
</evidence>
<keyword evidence="7 12" id="KW-0904">Protein phosphatase</keyword>
<dbReference type="PANTHER" id="PTHR14732:SF0">
    <property type="entry name" value="RNA POLYMERASE II SUBUNIT B1 CTD PHOSPHATASE RPAP2-RELATED"/>
    <property type="match status" value="1"/>
</dbReference>
<feature type="region of interest" description="Disordered" evidence="13">
    <location>
        <begin position="260"/>
        <end position="281"/>
    </location>
</feature>
<comment type="subcellular location">
    <subcellularLocation>
        <location evidence="1 12">Nucleus</location>
    </subcellularLocation>
</comment>
<feature type="compositionally biased region" description="Basic residues" evidence="13">
    <location>
        <begin position="14"/>
        <end position="26"/>
    </location>
</feature>
<protein>
    <recommendedName>
        <fullName evidence="12">RNA polymerase II subunit B1 CTD phosphatase RPAP2 homolog</fullName>
        <ecNumber evidence="12">3.1.3.16</ecNumber>
    </recommendedName>
</protein>
<comment type="catalytic activity">
    <reaction evidence="9 12">
        <text>O-phospho-L-seryl-[protein] + H2O = L-seryl-[protein] + phosphate</text>
        <dbReference type="Rhea" id="RHEA:20629"/>
        <dbReference type="Rhea" id="RHEA-COMP:9863"/>
        <dbReference type="Rhea" id="RHEA-COMP:11604"/>
        <dbReference type="ChEBI" id="CHEBI:15377"/>
        <dbReference type="ChEBI" id="CHEBI:29999"/>
        <dbReference type="ChEBI" id="CHEBI:43474"/>
        <dbReference type="ChEBI" id="CHEBI:83421"/>
        <dbReference type="EC" id="3.1.3.16"/>
    </reaction>
</comment>
<keyword evidence="3 12" id="KW-0479">Metal-binding</keyword>
<dbReference type="GO" id="GO:0008270">
    <property type="term" value="F:zinc ion binding"/>
    <property type="evidence" value="ECO:0007669"/>
    <property type="project" value="UniProtKB-KW"/>
</dbReference>
<evidence type="ECO:0000256" key="10">
    <source>
        <dbReference type="ARBA" id="ARBA00048336"/>
    </source>
</evidence>
<feature type="compositionally biased region" description="Polar residues" evidence="13">
    <location>
        <begin position="311"/>
        <end position="330"/>
    </location>
</feature>
<evidence type="ECO:0000313" key="15">
    <source>
        <dbReference type="EMBL" id="GAN05528.1"/>
    </source>
</evidence>
<feature type="domain" description="RTR1-type" evidence="14">
    <location>
        <begin position="67"/>
        <end position="150"/>
    </location>
</feature>
<evidence type="ECO:0000256" key="9">
    <source>
        <dbReference type="ARBA" id="ARBA00047761"/>
    </source>
</evidence>
<dbReference type="EC" id="3.1.3.16" evidence="12"/>
<feature type="region of interest" description="Disordered" evidence="13">
    <location>
        <begin position="349"/>
        <end position="388"/>
    </location>
</feature>
<dbReference type="InterPro" id="IPR038534">
    <property type="entry name" value="Rtr1/RPAP2_sf"/>
</dbReference>
<reference evidence="15" key="1">
    <citation type="submission" date="2014-09" db="EMBL/GenBank/DDBJ databases">
        <title>Draft genome sequence of an oleaginous Mucoromycotina fungus Mucor ambiguus NBRC6742.</title>
        <authorList>
            <person name="Takeda I."/>
            <person name="Yamane N."/>
            <person name="Morita T."/>
            <person name="Tamano K."/>
            <person name="Machida M."/>
            <person name="Baker S."/>
            <person name="Koike H."/>
        </authorList>
    </citation>
    <scope>NUCLEOTIDE SEQUENCE</scope>
    <source>
        <strain evidence="15">NBRC 6742</strain>
    </source>
</reference>
<comment type="function">
    <text evidence="12">Putative RNA polymerase II subunit B1 C-terminal domain (CTD) phosphatase involved in RNA polymerase II transcription regulation.</text>
</comment>
<evidence type="ECO:0000256" key="11">
    <source>
        <dbReference type="PROSITE-ProRule" id="PRU00812"/>
    </source>
</evidence>
<feature type="compositionally biased region" description="Low complexity" evidence="13">
    <location>
        <begin position="1"/>
        <end position="13"/>
    </location>
</feature>
<evidence type="ECO:0000256" key="6">
    <source>
        <dbReference type="ARBA" id="ARBA00022833"/>
    </source>
</evidence>
<keyword evidence="6 12" id="KW-0862">Zinc</keyword>
<dbReference type="InterPro" id="IPR007308">
    <property type="entry name" value="Rtr1/RPAP2_dom"/>
</dbReference>
<keyword evidence="4 12" id="KW-0863">Zinc-finger</keyword>
<accession>A0A0C9MTT7</accession>
<evidence type="ECO:0000256" key="12">
    <source>
        <dbReference type="RuleBase" id="RU367080"/>
    </source>
</evidence>
<evidence type="ECO:0000256" key="1">
    <source>
        <dbReference type="ARBA" id="ARBA00004123"/>
    </source>
</evidence>
<dbReference type="AlphaFoldDB" id="A0A0C9MTT7"/>
<dbReference type="GO" id="GO:0005737">
    <property type="term" value="C:cytoplasm"/>
    <property type="evidence" value="ECO:0007669"/>
    <property type="project" value="TreeGrafter"/>
</dbReference>
<comment type="similarity">
    <text evidence="2 11 12">Belongs to the RPAP2 family.</text>
</comment>
<evidence type="ECO:0000256" key="2">
    <source>
        <dbReference type="ARBA" id="ARBA00005676"/>
    </source>
</evidence>
<evidence type="ECO:0000256" key="13">
    <source>
        <dbReference type="SAM" id="MobiDB-lite"/>
    </source>
</evidence>
<dbReference type="PANTHER" id="PTHR14732">
    <property type="entry name" value="RNA POLYMERASE II SUBUNIT B1 CTD PHOSPHATASE RPAP2-RELATED"/>
    <property type="match status" value="1"/>
</dbReference>
<dbReference type="Pfam" id="PF04181">
    <property type="entry name" value="RPAP2_Rtr1"/>
    <property type="match status" value="1"/>
</dbReference>
<dbReference type="OrthoDB" id="2590500at2759"/>
<keyword evidence="16" id="KW-1185">Reference proteome</keyword>
<keyword evidence="8 12" id="KW-0539">Nucleus</keyword>
<feature type="compositionally biased region" description="Basic and acidic residues" evidence="13">
    <location>
        <begin position="349"/>
        <end position="358"/>
    </location>
</feature>
<keyword evidence="5 12" id="KW-0378">Hydrolase</keyword>
<dbReference type="GO" id="GO:0043175">
    <property type="term" value="F:RNA polymerase core enzyme binding"/>
    <property type="evidence" value="ECO:0007669"/>
    <property type="project" value="UniProtKB-UniRule"/>
</dbReference>
<dbReference type="PROSITE" id="PS51479">
    <property type="entry name" value="ZF_RTR1"/>
    <property type="match status" value="1"/>
</dbReference>
<feature type="region of interest" description="Disordered" evidence="13">
    <location>
        <begin position="1"/>
        <end position="29"/>
    </location>
</feature>
<gene>
    <name evidence="15" type="ORF">MAM1_0094c04999</name>
</gene>
<dbReference type="GO" id="GO:0005634">
    <property type="term" value="C:nucleus"/>
    <property type="evidence" value="ECO:0007669"/>
    <property type="project" value="UniProtKB-SubCell"/>
</dbReference>
<dbReference type="Proteomes" id="UP000053815">
    <property type="component" value="Unassembled WGS sequence"/>
</dbReference>
<name>A0A0C9MTT7_9FUNG</name>
<dbReference type="Gene3D" id="1.25.40.820">
    <property type="match status" value="1"/>
</dbReference>
<evidence type="ECO:0000256" key="5">
    <source>
        <dbReference type="ARBA" id="ARBA00022801"/>
    </source>
</evidence>
<dbReference type="STRING" id="91626.A0A0C9MTT7"/>
<feature type="region of interest" description="Disordered" evidence="13">
    <location>
        <begin position="301"/>
        <end position="335"/>
    </location>
</feature>
<organism evidence="15">
    <name type="scientific">Mucor ambiguus</name>
    <dbReference type="NCBI Taxonomy" id="91626"/>
    <lineage>
        <taxon>Eukaryota</taxon>
        <taxon>Fungi</taxon>
        <taxon>Fungi incertae sedis</taxon>
        <taxon>Mucoromycota</taxon>
        <taxon>Mucoromycotina</taxon>
        <taxon>Mucoromycetes</taxon>
        <taxon>Mucorales</taxon>
        <taxon>Mucorineae</taxon>
        <taxon>Mucoraceae</taxon>
        <taxon>Mucor</taxon>
    </lineage>
</organism>
<evidence type="ECO:0000256" key="8">
    <source>
        <dbReference type="ARBA" id="ARBA00023242"/>
    </source>
</evidence>
<evidence type="ECO:0000259" key="14">
    <source>
        <dbReference type="PROSITE" id="PS51479"/>
    </source>
</evidence>
<sequence length="549" mass="62779">MSTPNATPATAPAPRKRIVRRRKKQLTPKQKLVKESAEQRFKIEKLVFVWQEKLFSQPKTSAHTLQRAATYLQPKTYEEVVEERVVQEWCGYPLCDDVPKLQQVQKFKISLSRRKVYDQTELANYCSDACYHKSKYYVLQLSDEPVWYRDLNQTPTTHIVSKEDDFQTAVQQERKKIQLQKSSEEVREEYVQHLLGSVPKDTDGKFQIIEKTTVAPPTAPLNTQADVYDTIEGYRIEIKKDGKTPTTMILKKKEEEEAEIKAEQEIKQEQTNVVDEEPLDPEDPDALFETMMMLKDMNMDKQDQPELSDIPSKQSETPSPAQVTTAQEQQAPAPIKSVPALQQTTAEKLVEPKKKEPASTEPPTQDTNVIKVTTPTTPPSKPKKSIKKKKKIPELSLFGTIWTMLDHMTTKATRVYLNELQNNHQRVDVSHLLASEKDLMDDAIYLRGQIFSERILDTYGIIRAQLDIKENLEDDIVNVIKTFKLSDASMVALNPAQCYMMALVLIKSLADILLTNSDWKLQFENCCKTVDQSTDMVDACVRVLKVASV</sequence>
<dbReference type="EMBL" id="DF836383">
    <property type="protein sequence ID" value="GAN05528.1"/>
    <property type="molecule type" value="Genomic_DNA"/>
</dbReference>
<comment type="catalytic activity">
    <reaction evidence="10 12">
        <text>O-phospho-L-threonyl-[protein] + H2O = L-threonyl-[protein] + phosphate</text>
        <dbReference type="Rhea" id="RHEA:47004"/>
        <dbReference type="Rhea" id="RHEA-COMP:11060"/>
        <dbReference type="Rhea" id="RHEA-COMP:11605"/>
        <dbReference type="ChEBI" id="CHEBI:15377"/>
        <dbReference type="ChEBI" id="CHEBI:30013"/>
        <dbReference type="ChEBI" id="CHEBI:43474"/>
        <dbReference type="ChEBI" id="CHEBI:61977"/>
        <dbReference type="EC" id="3.1.3.16"/>
    </reaction>
</comment>
<evidence type="ECO:0000256" key="7">
    <source>
        <dbReference type="ARBA" id="ARBA00022912"/>
    </source>
</evidence>
<dbReference type="InterPro" id="IPR039693">
    <property type="entry name" value="Rtr1/RPAP2"/>
</dbReference>
<evidence type="ECO:0000256" key="3">
    <source>
        <dbReference type="ARBA" id="ARBA00022723"/>
    </source>
</evidence>
<evidence type="ECO:0000256" key="4">
    <source>
        <dbReference type="ARBA" id="ARBA00022771"/>
    </source>
</evidence>
<dbReference type="GO" id="GO:0008420">
    <property type="term" value="F:RNA polymerase II CTD heptapeptide repeat phosphatase activity"/>
    <property type="evidence" value="ECO:0007669"/>
    <property type="project" value="UniProtKB-UniRule"/>
</dbReference>
<proteinExistence type="inferred from homology"/>